<proteinExistence type="predicted"/>
<name>A0A067PCT2_9AGAM</name>
<dbReference type="STRING" id="933084.A0A067PCT2"/>
<evidence type="ECO:0000313" key="4">
    <source>
        <dbReference type="Proteomes" id="UP000027265"/>
    </source>
</evidence>
<feature type="compositionally biased region" description="Acidic residues" evidence="1">
    <location>
        <begin position="16"/>
        <end position="29"/>
    </location>
</feature>
<sequence length="215" mass="23563">GTSGNGYRPKGRPQGEELEEDTDTEDESAADNTIQVSTSLAQQKLAALAGPRRRTTMPPPDTQRSPERRAPNQQQRPTLTSVATAPIALGHPYNLPAPAEPMTPRTTRRQMLATELSESLRRNLLWERQVSKINMTGGARRHGLLGNGLRPLTTVTANVVSGEANGGNANGQTSRHTDEASQSGNEGERVEREARKKQAMARNRSWADDYHYSGW</sequence>
<feature type="region of interest" description="Disordered" evidence="1">
    <location>
        <begin position="162"/>
        <end position="215"/>
    </location>
</feature>
<dbReference type="AlphaFoldDB" id="A0A067PCT2"/>
<feature type="compositionally biased region" description="Polar residues" evidence="1">
    <location>
        <begin position="30"/>
        <end position="42"/>
    </location>
</feature>
<dbReference type="HOGENOM" id="CLU_114371_0_0_1"/>
<feature type="non-terminal residue" evidence="3">
    <location>
        <position position="215"/>
    </location>
</feature>
<feature type="compositionally biased region" description="Basic and acidic residues" evidence="1">
    <location>
        <begin position="205"/>
        <end position="215"/>
    </location>
</feature>
<protein>
    <recommendedName>
        <fullName evidence="2">DUF3295 domain-containing protein</fullName>
    </recommendedName>
</protein>
<dbReference type="InParanoid" id="A0A067PCT2"/>
<feature type="compositionally biased region" description="Polar residues" evidence="1">
    <location>
        <begin position="170"/>
        <end position="185"/>
    </location>
</feature>
<keyword evidence="4" id="KW-1185">Reference proteome</keyword>
<feature type="compositionally biased region" description="Basic and acidic residues" evidence="1">
    <location>
        <begin position="186"/>
        <end position="196"/>
    </location>
</feature>
<dbReference type="InterPro" id="IPR021711">
    <property type="entry name" value="DUF3295"/>
</dbReference>
<feature type="non-terminal residue" evidence="3">
    <location>
        <position position="1"/>
    </location>
</feature>
<feature type="region of interest" description="Disordered" evidence="1">
    <location>
        <begin position="1"/>
        <end position="78"/>
    </location>
</feature>
<dbReference type="InterPro" id="IPR053043">
    <property type="entry name" value="Ras-cAMP_regulatory"/>
</dbReference>
<reference evidence="4" key="1">
    <citation type="journal article" date="2014" name="Proc. Natl. Acad. Sci. U.S.A.">
        <title>Extensive sampling of basidiomycete genomes demonstrates inadequacy of the white-rot/brown-rot paradigm for wood decay fungi.</title>
        <authorList>
            <person name="Riley R."/>
            <person name="Salamov A.A."/>
            <person name="Brown D.W."/>
            <person name="Nagy L.G."/>
            <person name="Floudas D."/>
            <person name="Held B.W."/>
            <person name="Levasseur A."/>
            <person name="Lombard V."/>
            <person name="Morin E."/>
            <person name="Otillar R."/>
            <person name="Lindquist E.A."/>
            <person name="Sun H."/>
            <person name="LaButti K.M."/>
            <person name="Schmutz J."/>
            <person name="Jabbour D."/>
            <person name="Luo H."/>
            <person name="Baker S.E."/>
            <person name="Pisabarro A.G."/>
            <person name="Walton J.D."/>
            <person name="Blanchette R.A."/>
            <person name="Henrissat B."/>
            <person name="Martin F."/>
            <person name="Cullen D."/>
            <person name="Hibbett D.S."/>
            <person name="Grigoriev I.V."/>
        </authorList>
    </citation>
    <scope>NUCLEOTIDE SEQUENCE [LARGE SCALE GENOMIC DNA]</scope>
    <source>
        <strain evidence="4">MUCL 33604</strain>
    </source>
</reference>
<dbReference type="PANTHER" id="PTHR28014">
    <property type="entry name" value="NEGATIVE REGULATOR OF RAS-CAMP PATHWAY"/>
    <property type="match status" value="1"/>
</dbReference>
<feature type="domain" description="DUF3295" evidence="2">
    <location>
        <begin position="51"/>
        <end position="142"/>
    </location>
</feature>
<accession>A0A067PCT2</accession>
<dbReference type="GO" id="GO:0005737">
    <property type="term" value="C:cytoplasm"/>
    <property type="evidence" value="ECO:0007669"/>
    <property type="project" value="TreeGrafter"/>
</dbReference>
<dbReference type="Pfam" id="PF11702">
    <property type="entry name" value="DUF3295"/>
    <property type="match status" value="1"/>
</dbReference>
<evidence type="ECO:0000256" key="1">
    <source>
        <dbReference type="SAM" id="MobiDB-lite"/>
    </source>
</evidence>
<dbReference type="GO" id="GO:0000122">
    <property type="term" value="P:negative regulation of transcription by RNA polymerase II"/>
    <property type="evidence" value="ECO:0007669"/>
    <property type="project" value="TreeGrafter"/>
</dbReference>
<organism evidence="3 4">
    <name type="scientific">Jaapia argillacea MUCL 33604</name>
    <dbReference type="NCBI Taxonomy" id="933084"/>
    <lineage>
        <taxon>Eukaryota</taxon>
        <taxon>Fungi</taxon>
        <taxon>Dikarya</taxon>
        <taxon>Basidiomycota</taxon>
        <taxon>Agaricomycotina</taxon>
        <taxon>Agaricomycetes</taxon>
        <taxon>Agaricomycetidae</taxon>
        <taxon>Jaapiales</taxon>
        <taxon>Jaapiaceae</taxon>
        <taxon>Jaapia</taxon>
    </lineage>
</organism>
<dbReference type="Proteomes" id="UP000027265">
    <property type="component" value="Unassembled WGS sequence"/>
</dbReference>
<dbReference type="OrthoDB" id="515401at2759"/>
<dbReference type="PANTHER" id="PTHR28014:SF1">
    <property type="entry name" value="NEGATIVE REGULATOR OF RAS-CAMP PATHWAY"/>
    <property type="match status" value="1"/>
</dbReference>
<dbReference type="EMBL" id="KL197738">
    <property type="protein sequence ID" value="KDQ52728.1"/>
    <property type="molecule type" value="Genomic_DNA"/>
</dbReference>
<evidence type="ECO:0000313" key="3">
    <source>
        <dbReference type="EMBL" id="KDQ52728.1"/>
    </source>
</evidence>
<evidence type="ECO:0000259" key="2">
    <source>
        <dbReference type="Pfam" id="PF11702"/>
    </source>
</evidence>
<dbReference type="GO" id="GO:0006808">
    <property type="term" value="P:regulation of nitrogen utilization"/>
    <property type="evidence" value="ECO:0007669"/>
    <property type="project" value="TreeGrafter"/>
</dbReference>
<gene>
    <name evidence="3" type="ORF">JAAARDRAFT_111161</name>
</gene>
<dbReference type="GO" id="GO:0031930">
    <property type="term" value="P:mitochondria-nucleus signaling pathway"/>
    <property type="evidence" value="ECO:0007669"/>
    <property type="project" value="TreeGrafter"/>
</dbReference>